<organism evidence="7 8">
    <name type="scientific">Thermanaerothrix daxensis</name>
    <dbReference type="NCBI Taxonomy" id="869279"/>
    <lineage>
        <taxon>Bacteria</taxon>
        <taxon>Bacillati</taxon>
        <taxon>Chloroflexota</taxon>
        <taxon>Anaerolineae</taxon>
        <taxon>Anaerolineales</taxon>
        <taxon>Anaerolineaceae</taxon>
        <taxon>Thermanaerothrix</taxon>
    </lineage>
</organism>
<evidence type="ECO:0000256" key="3">
    <source>
        <dbReference type="ARBA" id="ARBA00022692"/>
    </source>
</evidence>
<name>A0A0N8GQM8_9CHLR</name>
<dbReference type="AlphaFoldDB" id="A0A0N8GQM8"/>
<sequence>MLKPQQILSRLSALLQKRSTWPWLGAGLLFLIGTALGSESAASRDSTAYLLGRTLLALTVILGVLYLSVQGLKRWKGIFSRASTHQMTIQETLSLGPRRALHLIRIGEQQYLIGATEHQITLISVLPPDTILSSQQPADTDKAVPPSFTNLLAEHLNGSFDSPAPFSRSRFGEVGR</sequence>
<keyword evidence="4 6" id="KW-1133">Transmembrane helix</keyword>
<evidence type="ECO:0000256" key="4">
    <source>
        <dbReference type="ARBA" id="ARBA00022989"/>
    </source>
</evidence>
<proteinExistence type="predicted"/>
<comment type="subcellular location">
    <subcellularLocation>
        <location evidence="1">Cell membrane</location>
    </subcellularLocation>
</comment>
<gene>
    <name evidence="7" type="ORF">SE15_02900</name>
</gene>
<evidence type="ECO:0000256" key="1">
    <source>
        <dbReference type="ARBA" id="ARBA00004236"/>
    </source>
</evidence>
<evidence type="ECO:0000256" key="2">
    <source>
        <dbReference type="ARBA" id="ARBA00022475"/>
    </source>
</evidence>
<keyword evidence="5 6" id="KW-0472">Membrane</keyword>
<dbReference type="EMBL" id="LGKO01000002">
    <property type="protein sequence ID" value="KPL84138.1"/>
    <property type="molecule type" value="Genomic_DNA"/>
</dbReference>
<comment type="caution">
    <text evidence="7">The sequence shown here is derived from an EMBL/GenBank/DDBJ whole genome shotgun (WGS) entry which is preliminary data.</text>
</comment>
<dbReference type="GO" id="GO:0016020">
    <property type="term" value="C:membrane"/>
    <property type="evidence" value="ECO:0007669"/>
    <property type="project" value="InterPro"/>
</dbReference>
<evidence type="ECO:0000256" key="5">
    <source>
        <dbReference type="ARBA" id="ARBA00023136"/>
    </source>
</evidence>
<dbReference type="RefSeq" id="WP_054520590.1">
    <property type="nucleotide sequence ID" value="NZ_LGKO01000002.1"/>
</dbReference>
<keyword evidence="2" id="KW-1003">Cell membrane</keyword>
<dbReference type="InterPro" id="IPR022781">
    <property type="entry name" value="Flagellar_biosynth_FliO"/>
</dbReference>
<reference evidence="7 8" key="1">
    <citation type="submission" date="2015-07" db="EMBL/GenBank/DDBJ databases">
        <title>Whole genome sequence of Thermanaerothrix daxensis DSM 23592.</title>
        <authorList>
            <person name="Hemp J."/>
            <person name="Ward L.M."/>
            <person name="Pace L.A."/>
            <person name="Fischer W.W."/>
        </authorList>
    </citation>
    <scope>NUCLEOTIDE SEQUENCE [LARGE SCALE GENOMIC DNA]</scope>
    <source>
        <strain evidence="7 8">GNS-1</strain>
    </source>
</reference>
<dbReference type="Pfam" id="PF04347">
    <property type="entry name" value="FliO"/>
    <property type="match status" value="1"/>
</dbReference>
<dbReference type="Proteomes" id="UP000050544">
    <property type="component" value="Unassembled WGS sequence"/>
</dbReference>
<feature type="transmembrane region" description="Helical" evidence="6">
    <location>
        <begin position="21"/>
        <end position="38"/>
    </location>
</feature>
<dbReference type="GO" id="GO:0044781">
    <property type="term" value="P:bacterial-type flagellum organization"/>
    <property type="evidence" value="ECO:0007669"/>
    <property type="project" value="InterPro"/>
</dbReference>
<accession>A0A0N8GQM8</accession>
<dbReference type="OrthoDB" id="1909035at2"/>
<evidence type="ECO:0000313" key="8">
    <source>
        <dbReference type="Proteomes" id="UP000050544"/>
    </source>
</evidence>
<dbReference type="STRING" id="869279.SE15_02900"/>
<keyword evidence="8" id="KW-1185">Reference proteome</keyword>
<evidence type="ECO:0008006" key="9">
    <source>
        <dbReference type="Google" id="ProtNLM"/>
    </source>
</evidence>
<evidence type="ECO:0000256" key="6">
    <source>
        <dbReference type="SAM" id="Phobius"/>
    </source>
</evidence>
<keyword evidence="3 6" id="KW-0812">Transmembrane</keyword>
<protein>
    <recommendedName>
        <fullName evidence="9">Flagellar protein</fullName>
    </recommendedName>
</protein>
<evidence type="ECO:0000313" key="7">
    <source>
        <dbReference type="EMBL" id="KPL84138.1"/>
    </source>
</evidence>
<feature type="transmembrane region" description="Helical" evidence="6">
    <location>
        <begin position="50"/>
        <end position="69"/>
    </location>
</feature>